<sequence length="74" mass="8661">MYPSFLDFWCKSKGYLLYSLRIDKRPRFEYNKARNQRSTAEAQMRANPADLKQKGARPMVDMEPAQFGQTVGVR</sequence>
<gene>
    <name evidence="2" type="ORF">C4N23_10830</name>
</gene>
<evidence type="ECO:0000313" key="3">
    <source>
        <dbReference type="Proteomes" id="UP000250429"/>
    </source>
</evidence>
<evidence type="ECO:0000256" key="1">
    <source>
        <dbReference type="SAM" id="MobiDB-lite"/>
    </source>
</evidence>
<accession>A0A329U688</accession>
<feature type="region of interest" description="Disordered" evidence="1">
    <location>
        <begin position="31"/>
        <end position="74"/>
    </location>
</feature>
<protein>
    <submittedName>
        <fullName evidence="2">Uncharacterized protein</fullName>
    </submittedName>
</protein>
<evidence type="ECO:0000313" key="2">
    <source>
        <dbReference type="EMBL" id="RAW58117.1"/>
    </source>
</evidence>
<dbReference type="EMBL" id="PRLC01000015">
    <property type="protein sequence ID" value="RAW58117.1"/>
    <property type="molecule type" value="Genomic_DNA"/>
</dbReference>
<name>A0A329U688_9FIRM</name>
<comment type="caution">
    <text evidence="2">The sequence shown here is derived from an EMBL/GenBank/DDBJ whole genome shotgun (WGS) entry which is preliminary data.</text>
</comment>
<proteinExistence type="predicted"/>
<dbReference type="AlphaFoldDB" id="A0A329U688"/>
<keyword evidence="3" id="KW-1185">Reference proteome</keyword>
<reference evidence="2 3" key="1">
    <citation type="submission" date="2018-02" db="EMBL/GenBank/DDBJ databases">
        <title>Complete genome sequencing of Faecalibacterium prausnitzii strains isolated from the human gut.</title>
        <authorList>
            <person name="Fitzgerald B.C."/>
            <person name="Shkoporov A.N."/>
            <person name="Ross P.R."/>
            <person name="Hill C."/>
        </authorList>
    </citation>
    <scope>NUCLEOTIDE SEQUENCE [LARGE SCALE GENOMIC DNA]</scope>
    <source>
        <strain evidence="2 3">APC922/41-1</strain>
    </source>
</reference>
<dbReference type="Proteomes" id="UP000250429">
    <property type="component" value="Unassembled WGS sequence"/>
</dbReference>
<organism evidence="2 3">
    <name type="scientific">Faecalibacterium hattorii</name>
    <dbReference type="NCBI Taxonomy" id="2935520"/>
    <lineage>
        <taxon>Bacteria</taxon>
        <taxon>Bacillati</taxon>
        <taxon>Bacillota</taxon>
        <taxon>Clostridia</taxon>
        <taxon>Eubacteriales</taxon>
        <taxon>Oscillospiraceae</taxon>
        <taxon>Faecalibacterium</taxon>
    </lineage>
</organism>